<reference evidence="3 4" key="1">
    <citation type="submission" date="2018-02" db="EMBL/GenBank/DDBJ databases">
        <title>Discovery of a pederin family compound in a non-symbiotic bloom-forming cyanobacterium.</title>
        <authorList>
            <person name="Kust A."/>
            <person name="Mares J."/>
            <person name="Jokela J."/>
            <person name="Urajova P."/>
            <person name="Hajek J."/>
            <person name="Saurav K."/>
            <person name="Voracova K."/>
            <person name="Fewer D.P."/>
            <person name="Haapaniemi E."/>
            <person name="Permi P."/>
            <person name="Rehakova K."/>
            <person name="Sivonen K."/>
            <person name="Hrouzek P."/>
        </authorList>
    </citation>
    <scope>NUCLEOTIDE SEQUENCE [LARGE SCALE GENOMIC DNA]</scope>
    <source>
        <strain evidence="3 4">CHARLIE-1</strain>
    </source>
</reference>
<sequence length="314" mass="35095">MKILITGGAGFIGSHLADRLLAKGEQVLVIDNYSTGRRDNLKSHANLTVVEATIADQELVNKLFDDFQPEQVIHAAASYKDPNNWTEDSLTNVLGTANITQAAQRLNVKRLIYFQTALCYGLKPLEQPITLNHPILSGGSSYAISKTAGEQYIQLSGLDYISFRLANAYGPRNLSGPLPTFYHRLTNDKPCFVMDTRRDFIYIDDLIDVVIKALDGKGSKGAYHISSGSDYSIKELFDATVKALDIRLEKEVEVRPRNVDDAFTILLDPSQTNQDFNWKITTPLETGVKAAIEWYKQYGISQTYTHLKIGEEKK</sequence>
<proteinExistence type="inferred from homology"/>
<gene>
    <name evidence="3" type="ORF">CUN59_12405</name>
</gene>
<evidence type="ECO:0000313" key="3">
    <source>
        <dbReference type="EMBL" id="PPJ63025.1"/>
    </source>
</evidence>
<evidence type="ECO:0000259" key="2">
    <source>
        <dbReference type="Pfam" id="PF01370"/>
    </source>
</evidence>
<accession>A0A2S6CTC4</accession>
<dbReference type="Proteomes" id="UP000239589">
    <property type="component" value="Unassembled WGS sequence"/>
</dbReference>
<dbReference type="PANTHER" id="PTHR43000">
    <property type="entry name" value="DTDP-D-GLUCOSE 4,6-DEHYDRATASE-RELATED"/>
    <property type="match status" value="1"/>
</dbReference>
<dbReference type="InterPro" id="IPR036291">
    <property type="entry name" value="NAD(P)-bd_dom_sf"/>
</dbReference>
<dbReference type="SUPFAM" id="SSF51735">
    <property type="entry name" value="NAD(P)-binding Rossmann-fold domains"/>
    <property type="match status" value="1"/>
</dbReference>
<dbReference type="RefSeq" id="WP_104388139.1">
    <property type="nucleotide sequence ID" value="NZ_PGEM01000083.1"/>
</dbReference>
<organism evidence="3 4">
    <name type="scientific">Cuspidothrix issatschenkoi CHARLIE-1</name>
    <dbReference type="NCBI Taxonomy" id="2052836"/>
    <lineage>
        <taxon>Bacteria</taxon>
        <taxon>Bacillati</taxon>
        <taxon>Cyanobacteriota</taxon>
        <taxon>Cyanophyceae</taxon>
        <taxon>Nostocales</taxon>
        <taxon>Aphanizomenonaceae</taxon>
        <taxon>Cuspidothrix</taxon>
    </lineage>
</organism>
<name>A0A2S6CTC4_9CYAN</name>
<dbReference type="InterPro" id="IPR001509">
    <property type="entry name" value="Epimerase_deHydtase"/>
</dbReference>
<dbReference type="Pfam" id="PF01370">
    <property type="entry name" value="Epimerase"/>
    <property type="match status" value="1"/>
</dbReference>
<dbReference type="OrthoDB" id="9771073at2"/>
<comment type="similarity">
    <text evidence="1">Belongs to the NAD(P)-dependent epimerase/dehydratase family.</text>
</comment>
<comment type="caution">
    <text evidence="3">The sequence shown here is derived from an EMBL/GenBank/DDBJ whole genome shotgun (WGS) entry which is preliminary data.</text>
</comment>
<protein>
    <submittedName>
        <fullName evidence="3">Nucleotide sugar epimerase</fullName>
    </submittedName>
</protein>
<dbReference type="AlphaFoldDB" id="A0A2S6CTC4"/>
<feature type="domain" description="NAD-dependent epimerase/dehydratase" evidence="2">
    <location>
        <begin position="3"/>
        <end position="223"/>
    </location>
</feature>
<dbReference type="Gene3D" id="3.40.50.720">
    <property type="entry name" value="NAD(P)-binding Rossmann-like Domain"/>
    <property type="match status" value="1"/>
</dbReference>
<keyword evidence="4" id="KW-1185">Reference proteome</keyword>
<evidence type="ECO:0000256" key="1">
    <source>
        <dbReference type="ARBA" id="ARBA00007637"/>
    </source>
</evidence>
<evidence type="ECO:0000313" key="4">
    <source>
        <dbReference type="Proteomes" id="UP000239589"/>
    </source>
</evidence>
<dbReference type="EMBL" id="PGEM01000083">
    <property type="protein sequence ID" value="PPJ63025.1"/>
    <property type="molecule type" value="Genomic_DNA"/>
</dbReference>